<name>A0A922I4G0_DERFA</name>
<protein>
    <submittedName>
        <fullName evidence="2">Uncharacterized protein</fullName>
    </submittedName>
</protein>
<reference evidence="2" key="2">
    <citation type="journal article" date="2022" name="Res Sq">
        <title>Comparative Genomics Reveals Insights into the Divergent Evolution of Astigmatic Mites and Household Pest Adaptations.</title>
        <authorList>
            <person name="Xiong Q."/>
            <person name="Wan A.T.-Y."/>
            <person name="Liu X.-Y."/>
            <person name="Fung C.S.-H."/>
            <person name="Xiao X."/>
            <person name="Malainual N."/>
            <person name="Hou J."/>
            <person name="Wang L."/>
            <person name="Wang M."/>
            <person name="Yang K."/>
            <person name="Cui Y."/>
            <person name="Leung E."/>
            <person name="Nong W."/>
            <person name="Shin S.-K."/>
            <person name="Au S."/>
            <person name="Jeong K.Y."/>
            <person name="Chew F.T."/>
            <person name="Hui J."/>
            <person name="Leung T.F."/>
            <person name="Tungtrongchitr A."/>
            <person name="Zhong N."/>
            <person name="Liu Z."/>
            <person name="Tsui S."/>
        </authorList>
    </citation>
    <scope>NUCLEOTIDE SEQUENCE</scope>
    <source>
        <strain evidence="2">Derf</strain>
        <tissue evidence="2">Whole organism</tissue>
    </source>
</reference>
<dbReference type="Proteomes" id="UP000790347">
    <property type="component" value="Unassembled WGS sequence"/>
</dbReference>
<dbReference type="EMBL" id="ASGP02000003">
    <property type="protein sequence ID" value="KAH9517205.1"/>
    <property type="molecule type" value="Genomic_DNA"/>
</dbReference>
<accession>A0A922I4G0</accession>
<feature type="compositionally biased region" description="Low complexity" evidence="1">
    <location>
        <begin position="738"/>
        <end position="758"/>
    </location>
</feature>
<gene>
    <name evidence="2" type="ORF">DERF_007888</name>
</gene>
<sequence length="777" mass="89135">MNKNQPLTSVNLSEKEWTVKEKLALLSGVKKYGPKILKNPELAVRLRDFGKDRPYDWFNTENCIEMYEKTFKELRSDDIDKCIEELEQKRLKELRISMVNLSKRFQIIRKHKEIIKQREIAKTKNNESCTNKTDATNIDPIAPEFENNKLTTTIVPVVSEIQNRNEKPIEVESKLQIDNVLDMEQNENQSSLSNVDVNVDEKIDSNDDKKNDSDQERIMMESDEKERIQSVDVENLESTEDQKMLSNEDEKIDSNEDEMIESVEDENIESIESQQIQSGDKEILPNEDEKIQSVEVENLEPVDEMDEQQISSTNIESDDVELEAINTEANDDADIQHTTDSPVEKAMLEDDDDDNIKSTETIIAEKIEKVSDVAKLNDDITSLVVRKESITYSNRHKNVKLERNVQQSSESTRRITRSISRCRRSIQMEDLDLKTEISQNVSKTVNIIDQNNSSTSNDKSTMVIEKQINQQPVKSHGDDDDDDNKQQQPKEILKDSKLEISNVSESVSFEDQNNSSTSNDKPTTVIEKQTKQQPSKSHDDNDNNNKQQQPKGISKESKKEKSQSKDVEEFNIITRSASKKIAEKAKSPSVGSIIQTRSNDQSKCLTIEQKTKEKSPTTTTTTTTPVLVTKKLDIIMAKKLTSIVKSIEKHDYFDYIQRSHSSLSSLVKDAIKKPINMENIMNRINDGQIDSEIKLKNEILSLVLNYQILQNPDDSVNMKKFNGFLFYLENKFTNNNNNTTTITSTSNSNGKKNNNKNRTNNDVKHQTFRTNRRKSIQ</sequence>
<organism evidence="2 3">
    <name type="scientific">Dermatophagoides farinae</name>
    <name type="common">American house dust mite</name>
    <dbReference type="NCBI Taxonomy" id="6954"/>
    <lineage>
        <taxon>Eukaryota</taxon>
        <taxon>Metazoa</taxon>
        <taxon>Ecdysozoa</taxon>
        <taxon>Arthropoda</taxon>
        <taxon>Chelicerata</taxon>
        <taxon>Arachnida</taxon>
        <taxon>Acari</taxon>
        <taxon>Acariformes</taxon>
        <taxon>Sarcoptiformes</taxon>
        <taxon>Astigmata</taxon>
        <taxon>Psoroptidia</taxon>
        <taxon>Analgoidea</taxon>
        <taxon>Pyroglyphidae</taxon>
        <taxon>Dermatophagoidinae</taxon>
        <taxon>Dermatophagoides</taxon>
    </lineage>
</organism>
<evidence type="ECO:0000256" key="1">
    <source>
        <dbReference type="SAM" id="MobiDB-lite"/>
    </source>
</evidence>
<feature type="compositionally biased region" description="Basic residues" evidence="1">
    <location>
        <begin position="766"/>
        <end position="777"/>
    </location>
</feature>
<reference evidence="2" key="1">
    <citation type="submission" date="2013-05" db="EMBL/GenBank/DDBJ databases">
        <authorList>
            <person name="Yim A.K.Y."/>
            <person name="Chan T.F."/>
            <person name="Ji K.M."/>
            <person name="Liu X.Y."/>
            <person name="Zhou J.W."/>
            <person name="Li R.Q."/>
            <person name="Yang K.Y."/>
            <person name="Li J."/>
            <person name="Li M."/>
            <person name="Law P.T.W."/>
            <person name="Wu Y.L."/>
            <person name="Cai Z.L."/>
            <person name="Qin H."/>
            <person name="Bao Y."/>
            <person name="Leung R.K.K."/>
            <person name="Ng P.K.S."/>
            <person name="Zou J."/>
            <person name="Zhong X.J."/>
            <person name="Ran P.X."/>
            <person name="Zhong N.S."/>
            <person name="Liu Z.G."/>
            <person name="Tsui S.K.W."/>
        </authorList>
    </citation>
    <scope>NUCLEOTIDE SEQUENCE</scope>
    <source>
        <strain evidence="2">Derf</strain>
        <tissue evidence="2">Whole organism</tissue>
    </source>
</reference>
<feature type="region of interest" description="Disordered" evidence="1">
    <location>
        <begin position="738"/>
        <end position="777"/>
    </location>
</feature>
<feature type="compositionally biased region" description="Acidic residues" evidence="1">
    <location>
        <begin position="297"/>
        <end position="307"/>
    </location>
</feature>
<feature type="compositionally biased region" description="Basic and acidic residues" evidence="1">
    <location>
        <begin position="240"/>
        <end position="254"/>
    </location>
</feature>
<evidence type="ECO:0000313" key="2">
    <source>
        <dbReference type="EMBL" id="KAH9517205.1"/>
    </source>
</evidence>
<keyword evidence="3" id="KW-1185">Reference proteome</keyword>
<evidence type="ECO:0000313" key="3">
    <source>
        <dbReference type="Proteomes" id="UP000790347"/>
    </source>
</evidence>
<dbReference type="AlphaFoldDB" id="A0A922I4G0"/>
<feature type="region of interest" description="Disordered" evidence="1">
    <location>
        <begin position="185"/>
        <end position="317"/>
    </location>
</feature>
<comment type="caution">
    <text evidence="2">The sequence shown here is derived from an EMBL/GenBank/DDBJ whole genome shotgun (WGS) entry which is preliminary data.</text>
</comment>
<feature type="compositionally biased region" description="Polar residues" evidence="1">
    <location>
        <begin position="186"/>
        <end position="196"/>
    </location>
</feature>
<feature type="compositionally biased region" description="Acidic residues" evidence="1">
    <location>
        <begin position="255"/>
        <end position="269"/>
    </location>
</feature>
<feature type="compositionally biased region" description="Polar residues" evidence="1">
    <location>
        <begin position="499"/>
        <end position="522"/>
    </location>
</feature>
<feature type="compositionally biased region" description="Basic and acidic residues" evidence="1">
    <location>
        <begin position="199"/>
        <end position="229"/>
    </location>
</feature>
<feature type="region of interest" description="Disordered" evidence="1">
    <location>
        <begin position="470"/>
        <end position="571"/>
    </location>
</feature>
<feature type="compositionally biased region" description="Basic and acidic residues" evidence="1">
    <location>
        <begin position="553"/>
        <end position="568"/>
    </location>
</feature>
<proteinExistence type="predicted"/>
<feature type="compositionally biased region" description="Basic and acidic residues" evidence="1">
    <location>
        <begin position="279"/>
        <end position="292"/>
    </location>
</feature>